<keyword evidence="1" id="KW-0479">Metal-binding</keyword>
<dbReference type="Proteomes" id="UP000594260">
    <property type="component" value="Unplaced"/>
</dbReference>
<keyword evidence="1" id="KW-0862">Zinc</keyword>
<dbReference type="EnsemblMetazoa" id="XM_022809822">
    <property type="protein sequence ID" value="XP_022665557"/>
    <property type="gene ID" value="LOC111252264"/>
</dbReference>
<feature type="region of interest" description="Disordered" evidence="2">
    <location>
        <begin position="201"/>
        <end position="340"/>
    </location>
</feature>
<keyword evidence="5" id="KW-1185">Reference proteome</keyword>
<dbReference type="PANTHER" id="PTHR15021">
    <property type="entry name" value="DISCONNECTED-RELATED"/>
    <property type="match status" value="1"/>
</dbReference>
<feature type="compositionally biased region" description="Low complexity" evidence="2">
    <location>
        <begin position="352"/>
        <end position="372"/>
    </location>
</feature>
<evidence type="ECO:0000313" key="5">
    <source>
        <dbReference type="Proteomes" id="UP000594260"/>
    </source>
</evidence>
<name>A0A7M7KGM5_VARDE</name>
<dbReference type="PROSITE" id="PS50157">
    <property type="entry name" value="ZINC_FINGER_C2H2_2"/>
    <property type="match status" value="2"/>
</dbReference>
<feature type="region of interest" description="Disordered" evidence="2">
    <location>
        <begin position="352"/>
        <end position="385"/>
    </location>
</feature>
<feature type="region of interest" description="Disordered" evidence="2">
    <location>
        <begin position="480"/>
        <end position="510"/>
    </location>
</feature>
<evidence type="ECO:0000259" key="3">
    <source>
        <dbReference type="PROSITE" id="PS50157"/>
    </source>
</evidence>
<dbReference type="InParanoid" id="A0A7M7KGM5"/>
<dbReference type="SMART" id="SM00355">
    <property type="entry name" value="ZnF_C2H2"/>
    <property type="match status" value="4"/>
</dbReference>
<reference evidence="4" key="1">
    <citation type="submission" date="2021-01" db="UniProtKB">
        <authorList>
            <consortium name="EnsemblMetazoa"/>
        </authorList>
    </citation>
    <scope>IDENTIFICATION</scope>
</reference>
<organism evidence="4 5">
    <name type="scientific">Varroa destructor</name>
    <name type="common">Honeybee mite</name>
    <dbReference type="NCBI Taxonomy" id="109461"/>
    <lineage>
        <taxon>Eukaryota</taxon>
        <taxon>Metazoa</taxon>
        <taxon>Ecdysozoa</taxon>
        <taxon>Arthropoda</taxon>
        <taxon>Chelicerata</taxon>
        <taxon>Arachnida</taxon>
        <taxon>Acari</taxon>
        <taxon>Parasitiformes</taxon>
        <taxon>Mesostigmata</taxon>
        <taxon>Gamasina</taxon>
        <taxon>Dermanyssoidea</taxon>
        <taxon>Varroidae</taxon>
        <taxon>Varroa</taxon>
    </lineage>
</organism>
<dbReference type="AlphaFoldDB" id="A0A7M7KGM5"/>
<evidence type="ECO:0000256" key="1">
    <source>
        <dbReference type="PROSITE-ProRule" id="PRU00042"/>
    </source>
</evidence>
<dbReference type="OMA" id="HQEITMD"/>
<accession>A0A7M7KGM5</accession>
<dbReference type="InterPro" id="IPR013087">
    <property type="entry name" value="Znf_C2H2_type"/>
</dbReference>
<feature type="compositionally biased region" description="Low complexity" evidence="2">
    <location>
        <begin position="250"/>
        <end position="278"/>
    </location>
</feature>
<keyword evidence="1" id="KW-0863">Zinc-finger</keyword>
<dbReference type="GeneID" id="111252264"/>
<dbReference type="KEGG" id="vde:111252264"/>
<feature type="region of interest" description="Disordered" evidence="2">
    <location>
        <begin position="766"/>
        <end position="793"/>
    </location>
</feature>
<protein>
    <recommendedName>
        <fullName evidence="3">C2H2-type domain-containing protein</fullName>
    </recommendedName>
</protein>
<feature type="compositionally biased region" description="Low complexity" evidence="2">
    <location>
        <begin position="320"/>
        <end position="333"/>
    </location>
</feature>
<feature type="domain" description="C2H2-type" evidence="3">
    <location>
        <begin position="894"/>
        <end position="917"/>
    </location>
</feature>
<feature type="region of interest" description="Disordered" evidence="2">
    <location>
        <begin position="1037"/>
        <end position="1101"/>
    </location>
</feature>
<feature type="compositionally biased region" description="Low complexity" evidence="2">
    <location>
        <begin position="201"/>
        <end position="212"/>
    </location>
</feature>
<feature type="compositionally biased region" description="Basic and acidic residues" evidence="2">
    <location>
        <begin position="696"/>
        <end position="707"/>
    </location>
</feature>
<feature type="compositionally biased region" description="Low complexity" evidence="2">
    <location>
        <begin position="1053"/>
        <end position="1062"/>
    </location>
</feature>
<feature type="compositionally biased region" description="Polar residues" evidence="2">
    <location>
        <begin position="279"/>
        <end position="290"/>
    </location>
</feature>
<dbReference type="GO" id="GO:0005634">
    <property type="term" value="C:nucleus"/>
    <property type="evidence" value="ECO:0007669"/>
    <property type="project" value="TreeGrafter"/>
</dbReference>
<feature type="compositionally biased region" description="Polar residues" evidence="2">
    <location>
        <begin position="228"/>
        <end position="248"/>
    </location>
</feature>
<dbReference type="RefSeq" id="XP_022665557.1">
    <property type="nucleotide sequence ID" value="XM_022809822.1"/>
</dbReference>
<dbReference type="PROSITE" id="PS00028">
    <property type="entry name" value="ZINC_FINGER_C2H2_1"/>
    <property type="match status" value="2"/>
</dbReference>
<feature type="region of interest" description="Disordered" evidence="2">
    <location>
        <begin position="616"/>
        <end position="732"/>
    </location>
</feature>
<feature type="domain" description="C2H2-type" evidence="3">
    <location>
        <begin position="437"/>
        <end position="465"/>
    </location>
</feature>
<feature type="region of interest" description="Disordered" evidence="2">
    <location>
        <begin position="559"/>
        <end position="597"/>
    </location>
</feature>
<dbReference type="OrthoDB" id="10070972at2759"/>
<evidence type="ECO:0000256" key="2">
    <source>
        <dbReference type="SAM" id="MobiDB-lite"/>
    </source>
</evidence>
<dbReference type="PANTHER" id="PTHR15021:SF0">
    <property type="entry name" value="DISCO-RELATED, ISOFORM A-RELATED"/>
    <property type="match status" value="1"/>
</dbReference>
<dbReference type="InterPro" id="IPR040436">
    <property type="entry name" value="Disconnected-like"/>
</dbReference>
<dbReference type="GO" id="GO:0008270">
    <property type="term" value="F:zinc ion binding"/>
    <property type="evidence" value="ECO:0007669"/>
    <property type="project" value="UniProtKB-KW"/>
</dbReference>
<dbReference type="Gene3D" id="3.30.160.60">
    <property type="entry name" value="Classic Zinc Finger"/>
    <property type="match status" value="1"/>
</dbReference>
<feature type="compositionally biased region" description="Low complexity" evidence="2">
    <location>
        <begin position="1075"/>
        <end position="1101"/>
    </location>
</feature>
<evidence type="ECO:0000313" key="4">
    <source>
        <dbReference type="EnsemblMetazoa" id="XP_022665557"/>
    </source>
</evidence>
<sequence length="1118" mass="120689">MRSTASPSGVASPRRAEDLTQEHHFTNNMRSQQPTDKVAVNSRARSPVGLALPPVEPAKAGTVLEVASLVLYGTCAIPVRLKILLDRLLGALPHDDVKQVLGAFGWTYDDYLRGYIAQDPSSSILDKWALVTRDEELVVLRQFLRFAETRSLAQQFMVADNAIQAATDHGQDLKKLLEKSAQAASILNSQRANDLMLQPTTTASSLPQSSSSMKETATAATKPKELLSTVTSAKHTQPISKVSANDDNAPSVPHSRSPSASSGFADRQQQQQQQQQQQHSSPLNKLQSMQPYDYRTHKRQGHGASCEAIERRPSPPLSSPPVSLGLNSLNSPNGTSQSGHHMSATAFAANHHTNNSSSSQHHNQNSSDMSLSDSDDDGLPAMNLSANMTNPEALLAAQAHQLQHGRNKESSSSLKRRWDPVVLSTLTTNPSTGKRRVQCHVCMKTFCDKGALKIHFSAVHLREMHKCTVEGCNMMFSSRRSRNRHSANPNPKLHAPNLRRKISPHDGRTANPFPVLPPSALLALNATSPSHLGSVLQEGLLNSKLAGLANEYTQSLLDSEPTSLGGAGMPLSLIKGSSGQPTSPSPIPESEDNNFSSLEGINLSMKSPLTSKHLANERKSVLEKTSSPPRRQQDVCGFADLQPLSLTTSDKPMRKRKALNPTRVAVEQSDDEVRYASSDDDESTSNNSVDNASLKRRTDLARNHHVDSEDEDLSSSEASKDGFPDLSPQPTKQLRAERELPGNAHKPWKLEVDVSTLREKVADAQEQEMLKQKDAQSPQTETEQDPEPDNEHQTRIKETDHGFDQDDPEQEQTELREDPLRHLESLSMGAFTAGFLPAVRSGGVSFHAPGLGLADGPLKDEGRESPASSADPSLVAAMYRDSSLEIPVDKENPRRCTACGKVFQNHFGVKTHYQNVHLKLMHKCTVEGCNAAFPSRRSRDRHSANLNLHRKLLSTSSLTPAPEGLAGGAPFGLDKMFPYGQPEFLSRLYDSTQNLAEIYQRLPSAAEAGLLFPSPAAFGAFPHLLSQVPCVLSTDRASPAVSGASGGSLHSRSPSPASPVAATTGDDDTPPLKPPVSVKSAPASPSATAATTPPASSPTAVALTTASTPLEHPVALIT</sequence>
<proteinExistence type="predicted"/>
<dbReference type="GO" id="GO:0006355">
    <property type="term" value="P:regulation of DNA-templated transcription"/>
    <property type="evidence" value="ECO:0007669"/>
    <property type="project" value="TreeGrafter"/>
</dbReference>